<name>A0A8J2SIB9_9STRA</name>
<comment type="similarity">
    <text evidence="3 8">Belongs to the inositol monophosphatase superfamily.</text>
</comment>
<dbReference type="InterPro" id="IPR020583">
    <property type="entry name" value="Inositol_monoP_metal-BS"/>
</dbReference>
<dbReference type="AlphaFoldDB" id="A0A8J2SIB9"/>
<keyword evidence="4 7" id="KW-0479">Metal-binding</keyword>
<feature type="chain" id="PRO_5035297141" description="Inositol-1-monophosphatase" evidence="9">
    <location>
        <begin position="21"/>
        <end position="330"/>
    </location>
</feature>
<comment type="caution">
    <text evidence="10">The sequence shown here is derived from an EMBL/GenBank/DDBJ whole genome shotgun (WGS) entry which is preliminary data.</text>
</comment>
<dbReference type="Proteomes" id="UP000789595">
    <property type="component" value="Unassembled WGS sequence"/>
</dbReference>
<evidence type="ECO:0000256" key="4">
    <source>
        <dbReference type="ARBA" id="ARBA00022723"/>
    </source>
</evidence>
<evidence type="ECO:0000313" key="11">
    <source>
        <dbReference type="Proteomes" id="UP000789595"/>
    </source>
</evidence>
<dbReference type="EMBL" id="CAKKNE010000002">
    <property type="protein sequence ID" value="CAH0368504.1"/>
    <property type="molecule type" value="Genomic_DNA"/>
</dbReference>
<evidence type="ECO:0000256" key="3">
    <source>
        <dbReference type="ARBA" id="ARBA00009759"/>
    </source>
</evidence>
<feature type="signal peptide" evidence="9">
    <location>
        <begin position="1"/>
        <end position="20"/>
    </location>
</feature>
<evidence type="ECO:0000256" key="5">
    <source>
        <dbReference type="ARBA" id="ARBA00022801"/>
    </source>
</evidence>
<dbReference type="PANTHER" id="PTHR20854:SF4">
    <property type="entry name" value="INOSITOL-1-MONOPHOSPHATASE-RELATED"/>
    <property type="match status" value="1"/>
</dbReference>
<feature type="binding site" evidence="7">
    <location>
        <position position="129"/>
    </location>
    <ligand>
        <name>Mg(2+)</name>
        <dbReference type="ChEBI" id="CHEBI:18420"/>
        <label>1</label>
        <note>catalytic</note>
    </ligand>
</feature>
<feature type="binding site" evidence="7">
    <location>
        <position position="103"/>
    </location>
    <ligand>
        <name>Mg(2+)</name>
        <dbReference type="ChEBI" id="CHEBI:18420"/>
        <label>1</label>
        <note>catalytic</note>
    </ligand>
</feature>
<dbReference type="PANTHER" id="PTHR20854">
    <property type="entry name" value="INOSITOL MONOPHOSPHATASE"/>
    <property type="match status" value="1"/>
</dbReference>
<dbReference type="Gene3D" id="3.40.190.80">
    <property type="match status" value="1"/>
</dbReference>
<accession>A0A8J2SIB9</accession>
<evidence type="ECO:0000256" key="7">
    <source>
        <dbReference type="PIRSR" id="PIRSR600760-2"/>
    </source>
</evidence>
<dbReference type="GO" id="GO:0006021">
    <property type="term" value="P:inositol biosynthetic process"/>
    <property type="evidence" value="ECO:0007669"/>
    <property type="project" value="UniProtKB-UniPathway"/>
</dbReference>
<evidence type="ECO:0000256" key="1">
    <source>
        <dbReference type="ARBA" id="ARBA00001033"/>
    </source>
</evidence>
<dbReference type="InterPro" id="IPR000760">
    <property type="entry name" value="Inositol_monophosphatase-like"/>
</dbReference>
<dbReference type="InterPro" id="IPR033942">
    <property type="entry name" value="IMPase"/>
</dbReference>
<keyword evidence="11" id="KW-1185">Reference proteome</keyword>
<dbReference type="GO" id="GO:0007165">
    <property type="term" value="P:signal transduction"/>
    <property type="evidence" value="ECO:0007669"/>
    <property type="project" value="TreeGrafter"/>
</dbReference>
<dbReference type="GO" id="GO:0008934">
    <property type="term" value="F:inositol monophosphate 1-phosphatase activity"/>
    <property type="evidence" value="ECO:0007669"/>
    <property type="project" value="InterPro"/>
</dbReference>
<evidence type="ECO:0000313" key="10">
    <source>
        <dbReference type="EMBL" id="CAH0368504.1"/>
    </source>
</evidence>
<dbReference type="Gene3D" id="3.30.540.10">
    <property type="entry name" value="Fructose-1,6-Bisphosphatase, subunit A, domain 1"/>
    <property type="match status" value="1"/>
</dbReference>
<evidence type="ECO:0000256" key="6">
    <source>
        <dbReference type="ARBA" id="ARBA00022842"/>
    </source>
</evidence>
<feature type="binding site" evidence="7">
    <location>
        <position position="126"/>
    </location>
    <ligand>
        <name>Mg(2+)</name>
        <dbReference type="ChEBI" id="CHEBI:18420"/>
        <label>1</label>
        <note>catalytic</note>
    </ligand>
</feature>
<keyword evidence="9" id="KW-0732">Signal</keyword>
<comment type="cofactor">
    <cofactor evidence="2 7 8">
        <name>Mg(2+)</name>
        <dbReference type="ChEBI" id="CHEBI:18420"/>
    </cofactor>
</comment>
<evidence type="ECO:0000256" key="8">
    <source>
        <dbReference type="RuleBase" id="RU364068"/>
    </source>
</evidence>
<dbReference type="CDD" id="cd01639">
    <property type="entry name" value="IMPase"/>
    <property type="match status" value="1"/>
</dbReference>
<comment type="pathway">
    <text evidence="8">Polyol metabolism; myo-inositol biosynthesis; myo-inositol from D-glucose 6-phosphate: step 2/2.</text>
</comment>
<comment type="catalytic activity">
    <reaction evidence="1 8">
        <text>a myo-inositol phosphate + H2O = myo-inositol + phosphate</text>
        <dbReference type="Rhea" id="RHEA:24056"/>
        <dbReference type="ChEBI" id="CHEBI:15377"/>
        <dbReference type="ChEBI" id="CHEBI:17268"/>
        <dbReference type="ChEBI" id="CHEBI:43474"/>
        <dbReference type="ChEBI" id="CHEBI:84139"/>
        <dbReference type="EC" id="3.1.3.25"/>
    </reaction>
</comment>
<dbReference type="UniPathway" id="UPA00823">
    <property type="reaction ID" value="UER00788"/>
</dbReference>
<dbReference type="Pfam" id="PF00459">
    <property type="entry name" value="Inositol_P"/>
    <property type="match status" value="1"/>
</dbReference>
<dbReference type="OrthoDB" id="10254945at2759"/>
<dbReference type="EC" id="3.1.3.25" evidence="8"/>
<evidence type="ECO:0000256" key="9">
    <source>
        <dbReference type="SAM" id="SignalP"/>
    </source>
</evidence>
<evidence type="ECO:0000256" key="2">
    <source>
        <dbReference type="ARBA" id="ARBA00001946"/>
    </source>
</evidence>
<proteinExistence type="inferred from homology"/>
<dbReference type="SUPFAM" id="SSF56655">
    <property type="entry name" value="Carbohydrate phosphatase"/>
    <property type="match status" value="1"/>
</dbReference>
<gene>
    <name evidence="10" type="ORF">PECAL_2P15710</name>
</gene>
<feature type="binding site" evidence="7">
    <location>
        <position position="128"/>
    </location>
    <ligand>
        <name>Mg(2+)</name>
        <dbReference type="ChEBI" id="CHEBI:18420"/>
        <label>1</label>
        <note>catalytic</note>
    </ligand>
</feature>
<keyword evidence="5 8" id="KW-0378">Hydrolase</keyword>
<reference evidence="10" key="1">
    <citation type="submission" date="2021-11" db="EMBL/GenBank/DDBJ databases">
        <authorList>
            <consortium name="Genoscope - CEA"/>
            <person name="William W."/>
        </authorList>
    </citation>
    <scope>NUCLEOTIDE SEQUENCE</scope>
</reference>
<protein>
    <recommendedName>
        <fullName evidence="8">Inositol-1-monophosphatase</fullName>
        <ecNumber evidence="8">3.1.3.25</ecNumber>
    </recommendedName>
</protein>
<dbReference type="GO" id="GO:0046872">
    <property type="term" value="F:metal ion binding"/>
    <property type="evidence" value="ECO:0007669"/>
    <property type="project" value="UniProtKB-KW"/>
</dbReference>
<dbReference type="PROSITE" id="PS00629">
    <property type="entry name" value="IMP_1"/>
    <property type="match status" value="1"/>
</dbReference>
<feature type="binding site" evidence="7">
    <location>
        <position position="263"/>
    </location>
    <ligand>
        <name>Mg(2+)</name>
        <dbReference type="ChEBI" id="CHEBI:18420"/>
        <label>1</label>
        <note>catalytic</note>
    </ligand>
</feature>
<organism evidence="10 11">
    <name type="scientific">Pelagomonas calceolata</name>
    <dbReference type="NCBI Taxonomy" id="35677"/>
    <lineage>
        <taxon>Eukaryota</taxon>
        <taxon>Sar</taxon>
        <taxon>Stramenopiles</taxon>
        <taxon>Ochrophyta</taxon>
        <taxon>Pelagophyceae</taxon>
        <taxon>Pelagomonadales</taxon>
        <taxon>Pelagomonadaceae</taxon>
        <taxon>Pelagomonas</taxon>
    </lineage>
</organism>
<sequence length="330" mass="35317">METTTRLALALALLPTVALSLQWLRGRAPPREIQNYRKEAAVAIRLARRCGRAMREADTKARTTIWKDGDGGIDPCTATDEANERLVVEGLGAAFPTHRVVGEESCSANGVIPVLDDDDVPTWIVDPIDGTQNFVHGLPCSVVSIGMAVRGVPRLGVVLDPYRDELWVAAAGEGAYLNGRRLKVAAAAPSADLSAYTVLTDLGYERGPAAKPLARLYASLLDKNVRAVRILGSTVLNLCYVATGRASSMVIGLVERDCPKPWDWCAGTLVAREAGCTIEMVDGRRAPPGDPSKPPTSGEAFDLLSRSCVCAESPELCTRLRRLARDAIAG</sequence>
<dbReference type="PRINTS" id="PR00377">
    <property type="entry name" value="IMPHPHTASES"/>
</dbReference>
<keyword evidence="6 7" id="KW-0460">Magnesium</keyword>